<feature type="transmembrane region" description="Helical" evidence="7">
    <location>
        <begin position="30"/>
        <end position="48"/>
    </location>
</feature>
<accession>A0ABD1NMX4</accession>
<proteinExistence type="inferred from homology"/>
<sequence length="193" mass="20293">MKGGSIEIGEVSKNASPGRGVAKGLSIMDFVLRILAAAATLGSALAMGTNDETLPFATQFIRFSAEFDDLPSFVFFVLANSVVCGYLVLSLVLSVFHIVRSSAVKSRIFLIALDTLRVNAVKVMLGLVIAAASAATSIVYIAHGGNVGANWFAICQQYNDFCQRSSGSLIGSYIAAALLIILIILSVVAVSRN</sequence>
<dbReference type="Pfam" id="PF04535">
    <property type="entry name" value="CASP_dom"/>
    <property type="match status" value="1"/>
</dbReference>
<feature type="transmembrane region" description="Helical" evidence="7">
    <location>
        <begin position="73"/>
        <end position="99"/>
    </location>
</feature>
<evidence type="ECO:0000259" key="8">
    <source>
        <dbReference type="Pfam" id="PF04535"/>
    </source>
</evidence>
<reference evidence="9 10" key="1">
    <citation type="submission" date="2024-08" db="EMBL/GenBank/DDBJ databases">
        <title>Insights into the chromosomal genome structure of Flemingia macrophylla.</title>
        <authorList>
            <person name="Ding Y."/>
            <person name="Zhao Y."/>
            <person name="Bi W."/>
            <person name="Wu M."/>
            <person name="Zhao G."/>
            <person name="Gong Y."/>
            <person name="Li W."/>
            <person name="Zhang P."/>
        </authorList>
    </citation>
    <scope>NUCLEOTIDE SEQUENCE [LARGE SCALE GENOMIC DNA]</scope>
    <source>
        <strain evidence="9">DYQJB</strain>
        <tissue evidence="9">Leaf</tissue>
    </source>
</reference>
<feature type="transmembrane region" description="Helical" evidence="7">
    <location>
        <begin position="170"/>
        <end position="190"/>
    </location>
</feature>
<comment type="subcellular location">
    <subcellularLocation>
        <location evidence="1 7">Cell membrane</location>
        <topology evidence="1 7">Multi-pass membrane protein</topology>
    </subcellularLocation>
</comment>
<keyword evidence="4 7" id="KW-0812">Transmembrane</keyword>
<evidence type="ECO:0000256" key="7">
    <source>
        <dbReference type="RuleBase" id="RU361233"/>
    </source>
</evidence>
<organism evidence="9 10">
    <name type="scientific">Flemingia macrophylla</name>
    <dbReference type="NCBI Taxonomy" id="520843"/>
    <lineage>
        <taxon>Eukaryota</taxon>
        <taxon>Viridiplantae</taxon>
        <taxon>Streptophyta</taxon>
        <taxon>Embryophyta</taxon>
        <taxon>Tracheophyta</taxon>
        <taxon>Spermatophyta</taxon>
        <taxon>Magnoliopsida</taxon>
        <taxon>eudicotyledons</taxon>
        <taxon>Gunneridae</taxon>
        <taxon>Pentapetalae</taxon>
        <taxon>rosids</taxon>
        <taxon>fabids</taxon>
        <taxon>Fabales</taxon>
        <taxon>Fabaceae</taxon>
        <taxon>Papilionoideae</taxon>
        <taxon>50 kb inversion clade</taxon>
        <taxon>NPAAA clade</taxon>
        <taxon>indigoferoid/millettioid clade</taxon>
        <taxon>Phaseoleae</taxon>
        <taxon>Flemingia</taxon>
    </lineage>
</organism>
<protein>
    <recommendedName>
        <fullName evidence="7">CASP-like protein</fullName>
    </recommendedName>
</protein>
<gene>
    <name evidence="9" type="ORF">Fmac_003223</name>
</gene>
<evidence type="ECO:0000256" key="2">
    <source>
        <dbReference type="ARBA" id="ARBA00007651"/>
    </source>
</evidence>
<feature type="domain" description="Casparian strip membrane protein" evidence="8">
    <location>
        <begin position="23"/>
        <end position="177"/>
    </location>
</feature>
<comment type="similarity">
    <text evidence="2 7">Belongs to the Casparian strip membrane proteins (CASP) family.</text>
</comment>
<evidence type="ECO:0000256" key="1">
    <source>
        <dbReference type="ARBA" id="ARBA00004651"/>
    </source>
</evidence>
<dbReference type="InterPro" id="IPR006459">
    <property type="entry name" value="CASP/CASPL"/>
</dbReference>
<dbReference type="PANTHER" id="PTHR36488">
    <property type="entry name" value="CASP-LIKE PROTEIN 1U1"/>
    <property type="match status" value="1"/>
</dbReference>
<evidence type="ECO:0000313" key="9">
    <source>
        <dbReference type="EMBL" id="KAL2349223.1"/>
    </source>
</evidence>
<dbReference type="GO" id="GO:0005886">
    <property type="term" value="C:plasma membrane"/>
    <property type="evidence" value="ECO:0007669"/>
    <property type="project" value="UniProtKB-SubCell"/>
</dbReference>
<keyword evidence="10" id="KW-1185">Reference proteome</keyword>
<evidence type="ECO:0000313" key="10">
    <source>
        <dbReference type="Proteomes" id="UP001603857"/>
    </source>
</evidence>
<evidence type="ECO:0000256" key="5">
    <source>
        <dbReference type="ARBA" id="ARBA00022989"/>
    </source>
</evidence>
<comment type="subunit">
    <text evidence="7">Homodimer and heterodimers.</text>
</comment>
<evidence type="ECO:0000256" key="3">
    <source>
        <dbReference type="ARBA" id="ARBA00022475"/>
    </source>
</evidence>
<name>A0ABD1NMX4_9FABA</name>
<dbReference type="InterPro" id="IPR044173">
    <property type="entry name" value="CASPL"/>
</dbReference>
<dbReference type="PANTHER" id="PTHR36488:SF12">
    <property type="entry name" value="CASP-LIKE PROTEIN"/>
    <property type="match status" value="1"/>
</dbReference>
<keyword evidence="3 7" id="KW-1003">Cell membrane</keyword>
<evidence type="ECO:0000256" key="6">
    <source>
        <dbReference type="ARBA" id="ARBA00023136"/>
    </source>
</evidence>
<dbReference type="InterPro" id="IPR006702">
    <property type="entry name" value="CASP_dom"/>
</dbReference>
<evidence type="ECO:0000256" key="4">
    <source>
        <dbReference type="ARBA" id="ARBA00022692"/>
    </source>
</evidence>
<keyword evidence="6 7" id="KW-0472">Membrane</keyword>
<dbReference type="NCBIfam" id="TIGR01569">
    <property type="entry name" value="A_tha_TIGR01569"/>
    <property type="match status" value="1"/>
</dbReference>
<dbReference type="Proteomes" id="UP001603857">
    <property type="component" value="Unassembled WGS sequence"/>
</dbReference>
<dbReference type="EMBL" id="JBGMDY010000001">
    <property type="protein sequence ID" value="KAL2349223.1"/>
    <property type="molecule type" value="Genomic_DNA"/>
</dbReference>
<dbReference type="AlphaFoldDB" id="A0ABD1NMX4"/>
<comment type="caution">
    <text evidence="9">The sequence shown here is derived from an EMBL/GenBank/DDBJ whole genome shotgun (WGS) entry which is preliminary data.</text>
</comment>
<keyword evidence="5 7" id="KW-1133">Transmembrane helix</keyword>
<feature type="transmembrane region" description="Helical" evidence="7">
    <location>
        <begin position="120"/>
        <end position="142"/>
    </location>
</feature>